<organism evidence="7 8">
    <name type="scientific">Andalucia godoyi</name>
    <name type="common">Flagellate</name>
    <dbReference type="NCBI Taxonomy" id="505711"/>
    <lineage>
        <taxon>Eukaryota</taxon>
        <taxon>Discoba</taxon>
        <taxon>Jakobida</taxon>
        <taxon>Andalucina</taxon>
        <taxon>Andaluciidae</taxon>
        <taxon>Andalucia</taxon>
    </lineage>
</organism>
<feature type="region of interest" description="Disordered" evidence="6">
    <location>
        <begin position="72"/>
        <end position="95"/>
    </location>
</feature>
<dbReference type="Proteomes" id="UP000799049">
    <property type="component" value="Unassembled WGS sequence"/>
</dbReference>
<sequence length="95" mass="10540">MHPFLTETAHSMCSKEMEALKSCHSSHPLKKFIGCCNSVRDQLDQCLNAEFQVIRAKNARKADAEKAKWEVKRQQLAEKKATEATSQSSSSTAAA</sequence>
<evidence type="ECO:0000256" key="4">
    <source>
        <dbReference type="ARBA" id="ARBA00023157"/>
    </source>
</evidence>
<dbReference type="EMBL" id="VRVR01000009">
    <property type="protein sequence ID" value="KAF0852932.1"/>
    <property type="molecule type" value="Genomic_DNA"/>
</dbReference>
<protein>
    <recommendedName>
        <fullName evidence="5">COX assembly mitochondrial protein</fullName>
    </recommendedName>
</protein>
<feature type="compositionally biased region" description="Low complexity" evidence="6">
    <location>
        <begin position="83"/>
        <end position="95"/>
    </location>
</feature>
<evidence type="ECO:0000256" key="5">
    <source>
        <dbReference type="RuleBase" id="RU364104"/>
    </source>
</evidence>
<dbReference type="InterPro" id="IPR013892">
    <property type="entry name" value="Cyt_c_biogenesis_Cmc1-like"/>
</dbReference>
<evidence type="ECO:0000256" key="1">
    <source>
        <dbReference type="ARBA" id="ARBA00004173"/>
    </source>
</evidence>
<evidence type="ECO:0000256" key="3">
    <source>
        <dbReference type="ARBA" id="ARBA00023128"/>
    </source>
</evidence>
<keyword evidence="4" id="KW-1015">Disulfide bond</keyword>
<keyword evidence="3 5" id="KW-0496">Mitochondrion</keyword>
<comment type="caution">
    <text evidence="7">The sequence shown here is derived from an EMBL/GenBank/DDBJ whole genome shotgun (WGS) entry which is preliminary data.</text>
</comment>
<proteinExistence type="inferred from homology"/>
<keyword evidence="8" id="KW-1185">Reference proteome</keyword>
<comment type="subcellular location">
    <subcellularLocation>
        <location evidence="1 5">Mitochondrion</location>
    </subcellularLocation>
</comment>
<evidence type="ECO:0000256" key="2">
    <source>
        <dbReference type="ARBA" id="ARBA00007347"/>
    </source>
</evidence>
<dbReference type="PANTHER" id="PTHR22977">
    <property type="entry name" value="COX ASSEMBLY MITOCHONDRIAL PROTEIN"/>
    <property type="match status" value="1"/>
</dbReference>
<reference evidence="7" key="1">
    <citation type="submission" date="2019-09" db="EMBL/GenBank/DDBJ databases">
        <title>The Mitochondrial Proteome of the Jakobid, Andalucia godoyi, a Protist With the Most Gene-Rich and Bacteria-Like Mitochondrial Genome.</title>
        <authorList>
            <person name="Gray M.W."/>
            <person name="Burger G."/>
            <person name="Derelle R."/>
            <person name="Klimes V."/>
            <person name="Leger M."/>
            <person name="Sarrasin M."/>
            <person name="Vlcek C."/>
            <person name="Roger A.J."/>
            <person name="Elias M."/>
            <person name="Lang B.F."/>
        </authorList>
    </citation>
    <scope>NUCLEOTIDE SEQUENCE</scope>
    <source>
        <strain evidence="7">And28</strain>
    </source>
</reference>
<dbReference type="GO" id="GO:0005739">
    <property type="term" value="C:mitochondrion"/>
    <property type="evidence" value="ECO:0007669"/>
    <property type="project" value="UniProtKB-SubCell"/>
</dbReference>
<dbReference type="AlphaFoldDB" id="A0A8K0F4L0"/>
<name>A0A8K0F4L0_ANDGO</name>
<evidence type="ECO:0000256" key="6">
    <source>
        <dbReference type="SAM" id="MobiDB-lite"/>
    </source>
</evidence>
<accession>A0A8K0F4L0</accession>
<evidence type="ECO:0000313" key="8">
    <source>
        <dbReference type="Proteomes" id="UP000799049"/>
    </source>
</evidence>
<dbReference type="Pfam" id="PF08583">
    <property type="entry name" value="Cmc1"/>
    <property type="match status" value="1"/>
</dbReference>
<comment type="similarity">
    <text evidence="2 5">Belongs to the CMC family.</text>
</comment>
<dbReference type="PANTHER" id="PTHR22977:SF1">
    <property type="entry name" value="COX ASSEMBLY MITOCHONDRIAL PROTEIN 2 HOMOLOG"/>
    <property type="match status" value="1"/>
</dbReference>
<evidence type="ECO:0000313" key="7">
    <source>
        <dbReference type="EMBL" id="KAF0852932.1"/>
    </source>
</evidence>
<dbReference type="OrthoDB" id="532630at2759"/>
<feature type="compositionally biased region" description="Basic and acidic residues" evidence="6">
    <location>
        <begin position="72"/>
        <end position="82"/>
    </location>
</feature>
<gene>
    <name evidence="7" type="ORF">ANDGO_05987</name>
</gene>